<proteinExistence type="predicted"/>
<comment type="caution">
    <text evidence="2">The sequence shown here is derived from an EMBL/GenBank/DDBJ whole genome shotgun (WGS) entry which is preliminary data.</text>
</comment>
<dbReference type="Proteomes" id="UP001521785">
    <property type="component" value="Unassembled WGS sequence"/>
</dbReference>
<gene>
    <name evidence="2" type="ORF">SLS60_009427</name>
</gene>
<evidence type="ECO:0000313" key="3">
    <source>
        <dbReference type="Proteomes" id="UP001521785"/>
    </source>
</evidence>
<reference evidence="2 3" key="1">
    <citation type="submission" date="2024-02" db="EMBL/GenBank/DDBJ databases">
        <title>De novo assembly and annotation of 12 fungi associated with fruit tree decline syndrome in Ontario, Canada.</title>
        <authorList>
            <person name="Sulman M."/>
            <person name="Ellouze W."/>
            <person name="Ilyukhin E."/>
        </authorList>
    </citation>
    <scope>NUCLEOTIDE SEQUENCE [LARGE SCALE GENOMIC DNA]</scope>
    <source>
        <strain evidence="2 3">M42-189</strain>
    </source>
</reference>
<organism evidence="2 3">
    <name type="scientific">Paraconiothyrium brasiliense</name>
    <dbReference type="NCBI Taxonomy" id="300254"/>
    <lineage>
        <taxon>Eukaryota</taxon>
        <taxon>Fungi</taxon>
        <taxon>Dikarya</taxon>
        <taxon>Ascomycota</taxon>
        <taxon>Pezizomycotina</taxon>
        <taxon>Dothideomycetes</taxon>
        <taxon>Pleosporomycetidae</taxon>
        <taxon>Pleosporales</taxon>
        <taxon>Massarineae</taxon>
        <taxon>Didymosphaeriaceae</taxon>
        <taxon>Paraconiothyrium</taxon>
    </lineage>
</organism>
<dbReference type="EMBL" id="JAKJXO020000015">
    <property type="protein sequence ID" value="KAL1595738.1"/>
    <property type="molecule type" value="Genomic_DNA"/>
</dbReference>
<name>A0ABR3QUK2_9PLEO</name>
<keyword evidence="3" id="KW-1185">Reference proteome</keyword>
<protein>
    <submittedName>
        <fullName evidence="2">Uncharacterized protein</fullName>
    </submittedName>
</protein>
<accession>A0ABR3QUK2</accession>
<feature type="region of interest" description="Disordered" evidence="1">
    <location>
        <begin position="1"/>
        <end position="20"/>
    </location>
</feature>
<evidence type="ECO:0000313" key="2">
    <source>
        <dbReference type="EMBL" id="KAL1595738.1"/>
    </source>
</evidence>
<sequence>MYQTMYNPNEHALPHDGNGNIDVNTWAKDNLDREMIDKNVEGLKAQQERLHDDFVQYASQWPEDTLVILRAEGYDTLLAAK</sequence>
<evidence type="ECO:0000256" key="1">
    <source>
        <dbReference type="SAM" id="MobiDB-lite"/>
    </source>
</evidence>